<evidence type="ECO:0008006" key="5">
    <source>
        <dbReference type="Google" id="ProtNLM"/>
    </source>
</evidence>
<protein>
    <recommendedName>
        <fullName evidence="5">Integral membrane protein</fullName>
    </recommendedName>
</protein>
<feature type="compositionally biased region" description="Polar residues" evidence="1">
    <location>
        <begin position="1"/>
        <end position="10"/>
    </location>
</feature>
<feature type="compositionally biased region" description="Pro residues" evidence="1">
    <location>
        <begin position="17"/>
        <end position="48"/>
    </location>
</feature>
<keyword evidence="2" id="KW-1133">Transmembrane helix</keyword>
<feature type="compositionally biased region" description="Low complexity" evidence="1">
    <location>
        <begin position="50"/>
        <end position="70"/>
    </location>
</feature>
<sequence>MSENTPQNPYEPSAGGPTPPQNPAGGPTQPPAEPTPPAYGGPTQPPYGEPAQSPYGGAAQPPAYGGAGQPPAYGGPAGPYGAQPAATFAVGEALGYGWKRFTGNWLFWVLFVLLSFAVGAIFNAGNFGDYQEINEAAMRGDISTSTATGVSFGSSLLGLLGGIINSILGALGINAALREASGYKATWGTLFKVNSYPMIILTALLLLVAGFVGALLCGLGLIALAIFAPFTYHNVVDRNLNAWDALTGSFRLVGQNFGAVFLLELALLGINIVGALVCGLGLFVTIPLSLLVLAFAFRRITGGPVAAIEAGPAPAGPAVA</sequence>
<dbReference type="EMBL" id="JBIRYI010000014">
    <property type="protein sequence ID" value="MFI2489360.1"/>
    <property type="molecule type" value="Genomic_DNA"/>
</dbReference>
<comment type="caution">
    <text evidence="3">The sequence shown here is derived from an EMBL/GenBank/DDBJ whole genome shotgun (WGS) entry which is preliminary data.</text>
</comment>
<feature type="transmembrane region" description="Helical" evidence="2">
    <location>
        <begin position="156"/>
        <end position="177"/>
    </location>
</feature>
<feature type="transmembrane region" description="Helical" evidence="2">
    <location>
        <begin position="105"/>
        <end position="125"/>
    </location>
</feature>
<dbReference type="RefSeq" id="WP_397406546.1">
    <property type="nucleotide sequence ID" value="NZ_JBIRYI010000014.1"/>
</dbReference>
<feature type="region of interest" description="Disordered" evidence="1">
    <location>
        <begin position="1"/>
        <end position="70"/>
    </location>
</feature>
<reference evidence="3 4" key="1">
    <citation type="submission" date="2024-10" db="EMBL/GenBank/DDBJ databases">
        <title>The Natural Products Discovery Center: Release of the First 8490 Sequenced Strains for Exploring Actinobacteria Biosynthetic Diversity.</title>
        <authorList>
            <person name="Kalkreuter E."/>
            <person name="Kautsar S.A."/>
            <person name="Yang D."/>
            <person name="Bader C.D."/>
            <person name="Teijaro C.N."/>
            <person name="Fluegel L."/>
            <person name="Davis C.M."/>
            <person name="Simpson J.R."/>
            <person name="Lauterbach L."/>
            <person name="Steele A.D."/>
            <person name="Gui C."/>
            <person name="Meng S."/>
            <person name="Li G."/>
            <person name="Viehrig K."/>
            <person name="Ye F."/>
            <person name="Su P."/>
            <person name="Kiefer A.F."/>
            <person name="Nichols A."/>
            <person name="Cepeda A.J."/>
            <person name="Yan W."/>
            <person name="Fan B."/>
            <person name="Jiang Y."/>
            <person name="Adhikari A."/>
            <person name="Zheng C.-J."/>
            <person name="Schuster L."/>
            <person name="Cowan T.M."/>
            <person name="Smanski M.J."/>
            <person name="Chevrette M.G."/>
            <person name="De Carvalho L.P.S."/>
            <person name="Shen B."/>
        </authorList>
    </citation>
    <scope>NUCLEOTIDE SEQUENCE [LARGE SCALE GENOMIC DNA]</scope>
    <source>
        <strain evidence="3 4">NPDC019481</strain>
    </source>
</reference>
<evidence type="ECO:0000313" key="3">
    <source>
        <dbReference type="EMBL" id="MFI2489360.1"/>
    </source>
</evidence>
<accession>A0ABW7XQ59</accession>
<evidence type="ECO:0000313" key="4">
    <source>
        <dbReference type="Proteomes" id="UP001611580"/>
    </source>
</evidence>
<organism evidence="3 4">
    <name type="scientific">Promicromonospora kroppenstedtii</name>
    <dbReference type="NCBI Taxonomy" id="440482"/>
    <lineage>
        <taxon>Bacteria</taxon>
        <taxon>Bacillati</taxon>
        <taxon>Actinomycetota</taxon>
        <taxon>Actinomycetes</taxon>
        <taxon>Micrococcales</taxon>
        <taxon>Promicromonosporaceae</taxon>
        <taxon>Promicromonospora</taxon>
    </lineage>
</organism>
<feature type="transmembrane region" description="Helical" evidence="2">
    <location>
        <begin position="272"/>
        <end position="297"/>
    </location>
</feature>
<keyword evidence="2" id="KW-0472">Membrane</keyword>
<evidence type="ECO:0000256" key="1">
    <source>
        <dbReference type="SAM" id="MobiDB-lite"/>
    </source>
</evidence>
<evidence type="ECO:0000256" key="2">
    <source>
        <dbReference type="SAM" id="Phobius"/>
    </source>
</evidence>
<keyword evidence="2" id="KW-0812">Transmembrane</keyword>
<name>A0ABW7XQ59_9MICO</name>
<keyword evidence="4" id="KW-1185">Reference proteome</keyword>
<gene>
    <name evidence="3" type="ORF">ACH47X_20785</name>
</gene>
<proteinExistence type="predicted"/>
<dbReference type="Proteomes" id="UP001611580">
    <property type="component" value="Unassembled WGS sequence"/>
</dbReference>
<feature type="transmembrane region" description="Helical" evidence="2">
    <location>
        <begin position="198"/>
        <end position="228"/>
    </location>
</feature>